<sequence length="408" mass="45435">MRRPIKRNRLKLAAESQRLVNLSLAVAQSASRLEDLAWQEKLDLYVAKNLKQHHQEILDAAAENLFSAQANAYEVLVETLETISTSAIFEVHGQKYCALFIAAPILAWTRFEIASGAIPADVLASLSKHLYQHLLVDQAKLRLLPNLYSIDQLPRNHSETYALMERHAMALLKNSTYPVEAERAQTVPFLADIRYLLGVVTVPMNAPLFQWQTLDAPYDCVKAKSAALEEWQQQVEPLVKNLLPGCGVELLLPEAYYTACREADIKIRPASIRSAAFYLTQTLGKEPTELSVVIAACGVQETPGQIDEFRISFCLRQAPEVIYGVVWPLYQAEDQEAAMGSDENGSLSGDIPDILVECGITDIIQLEEIFAMEFCDDCGTPLFADREAELVHPEMPEDTPAPGTAHFH</sequence>
<dbReference type="Pfam" id="PF11062">
    <property type="entry name" value="DUF2863"/>
    <property type="match status" value="1"/>
</dbReference>
<dbReference type="InterPro" id="IPR021292">
    <property type="entry name" value="DUF2863"/>
</dbReference>
<name>A0A923KI74_9BURK</name>
<gene>
    <name evidence="1" type="ORF">H8K32_08755</name>
</gene>
<evidence type="ECO:0000313" key="2">
    <source>
        <dbReference type="Proteomes" id="UP000634011"/>
    </source>
</evidence>
<keyword evidence="2" id="KW-1185">Reference proteome</keyword>
<evidence type="ECO:0000313" key="1">
    <source>
        <dbReference type="EMBL" id="MBC3862182.1"/>
    </source>
</evidence>
<reference evidence="1" key="1">
    <citation type="submission" date="2020-08" db="EMBL/GenBank/DDBJ databases">
        <title>Novel species isolated from subtropical streams in China.</title>
        <authorList>
            <person name="Lu H."/>
        </authorList>
    </citation>
    <scope>NUCLEOTIDE SEQUENCE</scope>
    <source>
        <strain evidence="1">KACC 12607</strain>
    </source>
</reference>
<dbReference type="Proteomes" id="UP000634011">
    <property type="component" value="Unassembled WGS sequence"/>
</dbReference>
<accession>A0A923KI74</accession>
<organism evidence="1 2">
    <name type="scientific">Undibacterium jejuense</name>
    <dbReference type="NCBI Taxonomy" id="1344949"/>
    <lineage>
        <taxon>Bacteria</taxon>
        <taxon>Pseudomonadati</taxon>
        <taxon>Pseudomonadota</taxon>
        <taxon>Betaproteobacteria</taxon>
        <taxon>Burkholderiales</taxon>
        <taxon>Oxalobacteraceae</taxon>
        <taxon>Undibacterium</taxon>
    </lineage>
</organism>
<protein>
    <submittedName>
        <fullName evidence="1">DUF2863 family protein</fullName>
    </submittedName>
</protein>
<proteinExistence type="predicted"/>
<dbReference type="RefSeq" id="WP_186912113.1">
    <property type="nucleotide sequence ID" value="NZ_JACOFV010000007.1"/>
</dbReference>
<dbReference type="AlphaFoldDB" id="A0A923KI74"/>
<dbReference type="EMBL" id="JACOFV010000007">
    <property type="protein sequence ID" value="MBC3862182.1"/>
    <property type="molecule type" value="Genomic_DNA"/>
</dbReference>
<comment type="caution">
    <text evidence="1">The sequence shown here is derived from an EMBL/GenBank/DDBJ whole genome shotgun (WGS) entry which is preliminary data.</text>
</comment>